<gene>
    <name evidence="2" type="ORF">OKW52_17485</name>
</gene>
<sequence>MARALWQGQVIAQTDTPVMFDNNVYFPPEALNRDFFSASDHTSLCPWKGTASYYTLTHGNAVSANAAWVYRDPLPKAEAIRDHVAFWRDVTVEP</sequence>
<protein>
    <submittedName>
        <fullName evidence="2">DUF427 domain-containing protein</fullName>
    </submittedName>
</protein>
<dbReference type="InterPro" id="IPR038694">
    <property type="entry name" value="DUF427_sf"/>
</dbReference>
<evidence type="ECO:0000259" key="1">
    <source>
        <dbReference type="Pfam" id="PF04248"/>
    </source>
</evidence>
<dbReference type="PANTHER" id="PTHR34310">
    <property type="entry name" value="DUF427 DOMAIN PROTEIN (AFU_ORTHOLOGUE AFUA_3G02220)"/>
    <property type="match status" value="1"/>
</dbReference>
<dbReference type="Proteomes" id="UP001208938">
    <property type="component" value="Unassembled WGS sequence"/>
</dbReference>
<dbReference type="InterPro" id="IPR007361">
    <property type="entry name" value="DUF427"/>
</dbReference>
<accession>A0ABT3H2F9</accession>
<dbReference type="PANTHER" id="PTHR34310:SF5">
    <property type="entry name" value="DUF427 DOMAIN PROTEIN (AFU_ORTHOLOGUE AFUA_3G02220)"/>
    <property type="match status" value="1"/>
</dbReference>
<dbReference type="Pfam" id="PF04248">
    <property type="entry name" value="NTP_transf_9"/>
    <property type="match status" value="1"/>
</dbReference>
<organism evidence="2 3">
    <name type="scientific">Pararhodobacter zhoushanensis</name>
    <dbReference type="NCBI Taxonomy" id="2479545"/>
    <lineage>
        <taxon>Bacteria</taxon>
        <taxon>Pseudomonadati</taxon>
        <taxon>Pseudomonadota</taxon>
        <taxon>Alphaproteobacteria</taxon>
        <taxon>Rhodobacterales</taxon>
        <taxon>Paracoccaceae</taxon>
        <taxon>Pararhodobacter</taxon>
    </lineage>
</organism>
<dbReference type="EMBL" id="JAPDFL010000001">
    <property type="protein sequence ID" value="MCW1933998.1"/>
    <property type="molecule type" value="Genomic_DNA"/>
</dbReference>
<reference evidence="2 3" key="1">
    <citation type="submission" date="2022-10" db="EMBL/GenBank/DDBJ databases">
        <title>Pararhodobacter sp. nov., isolated from marine algae.</title>
        <authorList>
            <person name="Choi B.J."/>
            <person name="Kim J.M."/>
            <person name="Lee J.K."/>
            <person name="Choi D.G."/>
            <person name="Jeon C.O."/>
        </authorList>
    </citation>
    <scope>NUCLEOTIDE SEQUENCE [LARGE SCALE GENOMIC DNA]</scope>
    <source>
        <strain evidence="2 3">ZQ420</strain>
    </source>
</reference>
<dbReference type="Gene3D" id="2.170.150.40">
    <property type="entry name" value="Domain of unknown function (DUF427)"/>
    <property type="match status" value="1"/>
</dbReference>
<comment type="caution">
    <text evidence="2">The sequence shown here is derived from an EMBL/GenBank/DDBJ whole genome shotgun (WGS) entry which is preliminary data.</text>
</comment>
<keyword evidence="3" id="KW-1185">Reference proteome</keyword>
<dbReference type="RefSeq" id="WP_264506840.1">
    <property type="nucleotide sequence ID" value="NZ_JAPDFL010000001.1"/>
</dbReference>
<proteinExistence type="predicted"/>
<evidence type="ECO:0000313" key="2">
    <source>
        <dbReference type="EMBL" id="MCW1933998.1"/>
    </source>
</evidence>
<feature type="domain" description="DUF427" evidence="1">
    <location>
        <begin position="3"/>
        <end position="88"/>
    </location>
</feature>
<name>A0ABT3H2F9_9RHOB</name>
<evidence type="ECO:0000313" key="3">
    <source>
        <dbReference type="Proteomes" id="UP001208938"/>
    </source>
</evidence>